<comment type="caution">
    <text evidence="2">The sequence shown here is derived from an EMBL/GenBank/DDBJ whole genome shotgun (WGS) entry which is preliminary data.</text>
</comment>
<sequence>MKTSHSFCLSSRPPAAGVAAPRAGGFQGSYNLKKPFWIHPPLLGTFLDGRPDRCLAVDATLAVARGAERAGRAGLPTTDSRFSHDL</sequence>
<feature type="region of interest" description="Disordered" evidence="1">
    <location>
        <begin position="1"/>
        <end position="20"/>
    </location>
</feature>
<accession>A0A4C1VA54</accession>
<dbReference type="EMBL" id="BGZK01000307">
    <property type="protein sequence ID" value="GBP35651.1"/>
    <property type="molecule type" value="Genomic_DNA"/>
</dbReference>
<evidence type="ECO:0000256" key="1">
    <source>
        <dbReference type="SAM" id="MobiDB-lite"/>
    </source>
</evidence>
<proteinExistence type="predicted"/>
<reference evidence="2 3" key="1">
    <citation type="journal article" date="2019" name="Commun. Biol.">
        <title>The bagworm genome reveals a unique fibroin gene that provides high tensile strength.</title>
        <authorList>
            <person name="Kono N."/>
            <person name="Nakamura H."/>
            <person name="Ohtoshi R."/>
            <person name="Tomita M."/>
            <person name="Numata K."/>
            <person name="Arakawa K."/>
        </authorList>
    </citation>
    <scope>NUCLEOTIDE SEQUENCE [LARGE SCALE GENOMIC DNA]</scope>
</reference>
<gene>
    <name evidence="2" type="ORF">EVAR_74974_1</name>
</gene>
<keyword evidence="3" id="KW-1185">Reference proteome</keyword>
<evidence type="ECO:0000313" key="3">
    <source>
        <dbReference type="Proteomes" id="UP000299102"/>
    </source>
</evidence>
<organism evidence="2 3">
    <name type="scientific">Eumeta variegata</name>
    <name type="common">Bagworm moth</name>
    <name type="synonym">Eumeta japonica</name>
    <dbReference type="NCBI Taxonomy" id="151549"/>
    <lineage>
        <taxon>Eukaryota</taxon>
        <taxon>Metazoa</taxon>
        <taxon>Ecdysozoa</taxon>
        <taxon>Arthropoda</taxon>
        <taxon>Hexapoda</taxon>
        <taxon>Insecta</taxon>
        <taxon>Pterygota</taxon>
        <taxon>Neoptera</taxon>
        <taxon>Endopterygota</taxon>
        <taxon>Lepidoptera</taxon>
        <taxon>Glossata</taxon>
        <taxon>Ditrysia</taxon>
        <taxon>Tineoidea</taxon>
        <taxon>Psychidae</taxon>
        <taxon>Oiketicinae</taxon>
        <taxon>Eumeta</taxon>
    </lineage>
</organism>
<dbReference type="Proteomes" id="UP000299102">
    <property type="component" value="Unassembled WGS sequence"/>
</dbReference>
<name>A0A4C1VA54_EUMVA</name>
<dbReference type="AlphaFoldDB" id="A0A4C1VA54"/>
<protein>
    <submittedName>
        <fullName evidence="2">Uncharacterized protein</fullName>
    </submittedName>
</protein>
<evidence type="ECO:0000313" key="2">
    <source>
        <dbReference type="EMBL" id="GBP35651.1"/>
    </source>
</evidence>